<keyword evidence="4" id="KW-1185">Reference proteome</keyword>
<dbReference type="Pfam" id="PF00144">
    <property type="entry name" value="Beta-lactamase"/>
    <property type="match status" value="1"/>
</dbReference>
<evidence type="ECO:0000313" key="3">
    <source>
        <dbReference type="EMBL" id="MDN3564076.1"/>
    </source>
</evidence>
<dbReference type="Gene3D" id="3.40.710.10">
    <property type="entry name" value="DD-peptidase/beta-lactamase superfamily"/>
    <property type="match status" value="1"/>
</dbReference>
<dbReference type="EC" id="3.1.1.103" evidence="3"/>
<keyword evidence="1" id="KW-0732">Signal</keyword>
<organism evidence="3 4">
    <name type="scientific">Paeniroseomonas aquatica</name>
    <dbReference type="NCBI Taxonomy" id="373043"/>
    <lineage>
        <taxon>Bacteria</taxon>
        <taxon>Pseudomonadati</taxon>
        <taxon>Pseudomonadota</taxon>
        <taxon>Alphaproteobacteria</taxon>
        <taxon>Acetobacterales</taxon>
        <taxon>Acetobacteraceae</taxon>
        <taxon>Paeniroseomonas</taxon>
    </lineage>
</organism>
<protein>
    <submittedName>
        <fullName evidence="3">Serine hydrolase domain-containing protein</fullName>
        <ecNumber evidence="3">3.1.1.103</ecNumber>
    </submittedName>
</protein>
<keyword evidence="3" id="KW-0378">Hydrolase</keyword>
<dbReference type="InterPro" id="IPR050789">
    <property type="entry name" value="Diverse_Enzym_Activities"/>
</dbReference>
<dbReference type="PANTHER" id="PTHR43283:SF3">
    <property type="entry name" value="BETA-LACTAMASE FAMILY PROTEIN (AFU_ORTHOLOGUE AFUA_5G07500)"/>
    <property type="match status" value="1"/>
</dbReference>
<dbReference type="Proteomes" id="UP001529369">
    <property type="component" value="Unassembled WGS sequence"/>
</dbReference>
<evidence type="ECO:0000313" key="4">
    <source>
        <dbReference type="Proteomes" id="UP001529369"/>
    </source>
</evidence>
<evidence type="ECO:0000259" key="2">
    <source>
        <dbReference type="Pfam" id="PF00144"/>
    </source>
</evidence>
<sequence length="387" mass="40654">MSQTLSTLLAAAITSGTTTGLAATIGTSTRTLYTGAFGLRSAAEPAVPFTPDTVVWIASMTKAITSIAALQQVEAGRLSLDGPIADILPELAAPEVLEGFTPGGEPILRPARGRITLRQLLTHTSGFSYNTWNGDILRYMQQAGTPAIATCRRAALRTPLVADPGTAWNYGIGIDWAGLAVEAVTGRTLAEAIAEGITGPLGMADTGFRLTPAMRGRLAAMHVRTAEGTLKPIPFEIPQDPEFHMGGGGLYSTAPDYLRFCRMVLAGGTLDGARILAPETTAALGRSQMGALKVSRLVSVLPGASHDAEFFPGQPKSWSCAFMLNEQAHPEGGRGPGSMAWAGLGNTYYWIDPARDLAGVLVTQSLPFADPKVLALLDAFERAAYAL</sequence>
<evidence type="ECO:0000256" key="1">
    <source>
        <dbReference type="SAM" id="SignalP"/>
    </source>
</evidence>
<reference evidence="4" key="1">
    <citation type="journal article" date="2019" name="Int. J. Syst. Evol. Microbiol.">
        <title>The Global Catalogue of Microorganisms (GCM) 10K type strain sequencing project: providing services to taxonomists for standard genome sequencing and annotation.</title>
        <authorList>
            <consortium name="The Broad Institute Genomics Platform"/>
            <consortium name="The Broad Institute Genome Sequencing Center for Infectious Disease"/>
            <person name="Wu L."/>
            <person name="Ma J."/>
        </authorList>
    </citation>
    <scope>NUCLEOTIDE SEQUENCE [LARGE SCALE GENOMIC DNA]</scope>
    <source>
        <strain evidence="4">CECT 7131</strain>
    </source>
</reference>
<feature type="signal peptide" evidence="1">
    <location>
        <begin position="1"/>
        <end position="22"/>
    </location>
</feature>
<accession>A0ABT8A3Y6</accession>
<feature type="domain" description="Beta-lactamase-related" evidence="2">
    <location>
        <begin position="11"/>
        <end position="372"/>
    </location>
</feature>
<feature type="chain" id="PRO_5046981474" evidence="1">
    <location>
        <begin position="23"/>
        <end position="387"/>
    </location>
</feature>
<dbReference type="RefSeq" id="WP_290315865.1">
    <property type="nucleotide sequence ID" value="NZ_JAUFPN010000059.1"/>
</dbReference>
<comment type="caution">
    <text evidence="3">The sequence shown here is derived from an EMBL/GenBank/DDBJ whole genome shotgun (WGS) entry which is preliminary data.</text>
</comment>
<dbReference type="PANTHER" id="PTHR43283">
    <property type="entry name" value="BETA-LACTAMASE-RELATED"/>
    <property type="match status" value="1"/>
</dbReference>
<dbReference type="InterPro" id="IPR012338">
    <property type="entry name" value="Beta-lactam/transpept-like"/>
</dbReference>
<dbReference type="InterPro" id="IPR001466">
    <property type="entry name" value="Beta-lactam-related"/>
</dbReference>
<proteinExistence type="predicted"/>
<dbReference type="SUPFAM" id="SSF56601">
    <property type="entry name" value="beta-lactamase/transpeptidase-like"/>
    <property type="match status" value="1"/>
</dbReference>
<dbReference type="GO" id="GO:0016787">
    <property type="term" value="F:hydrolase activity"/>
    <property type="evidence" value="ECO:0007669"/>
    <property type="project" value="UniProtKB-KW"/>
</dbReference>
<dbReference type="EMBL" id="JAUFPN010000059">
    <property type="protein sequence ID" value="MDN3564076.1"/>
    <property type="molecule type" value="Genomic_DNA"/>
</dbReference>
<gene>
    <name evidence="3" type="ORF">QWZ14_06750</name>
</gene>
<name>A0ABT8A3Y6_9PROT</name>